<dbReference type="InterPro" id="IPR025249">
    <property type="entry name" value="TF_NusA_KH_1st"/>
</dbReference>
<gene>
    <name evidence="7 10" type="primary">nusA</name>
    <name evidence="10" type="ORF">COS76_02180</name>
</gene>
<evidence type="ECO:0000313" key="11">
    <source>
        <dbReference type="Proteomes" id="UP000228775"/>
    </source>
</evidence>
<dbReference type="PANTHER" id="PTHR22648:SF0">
    <property type="entry name" value="TRANSCRIPTION TERMINATION_ANTITERMINATION PROTEIN NUSA"/>
    <property type="match status" value="1"/>
</dbReference>
<keyword evidence="8" id="KW-0175">Coiled coil</keyword>
<dbReference type="SUPFAM" id="SSF50249">
    <property type="entry name" value="Nucleic acid-binding proteins"/>
    <property type="match status" value="1"/>
</dbReference>
<dbReference type="FunFam" id="3.30.300.20:FF:000005">
    <property type="entry name" value="Transcription termination/antitermination protein NusA"/>
    <property type="match status" value="1"/>
</dbReference>
<dbReference type="GO" id="GO:0005829">
    <property type="term" value="C:cytosol"/>
    <property type="evidence" value="ECO:0007669"/>
    <property type="project" value="TreeGrafter"/>
</dbReference>
<evidence type="ECO:0000256" key="3">
    <source>
        <dbReference type="ARBA" id="ARBA00022814"/>
    </source>
</evidence>
<feature type="domain" description="S1 motif" evidence="9">
    <location>
        <begin position="191"/>
        <end position="255"/>
    </location>
</feature>
<dbReference type="Pfam" id="PF08529">
    <property type="entry name" value="NusA_N"/>
    <property type="match status" value="2"/>
</dbReference>
<dbReference type="Gene3D" id="3.30.1480.10">
    <property type="entry name" value="NusA, N-terminal domain"/>
    <property type="match status" value="1"/>
</dbReference>
<dbReference type="InterPro" id="IPR036555">
    <property type="entry name" value="NusA_N_sf"/>
</dbReference>
<dbReference type="GO" id="GO:0003700">
    <property type="term" value="F:DNA-binding transcription factor activity"/>
    <property type="evidence" value="ECO:0007669"/>
    <property type="project" value="InterPro"/>
</dbReference>
<dbReference type="SUPFAM" id="SSF69705">
    <property type="entry name" value="Transcription factor NusA, N-terminal domain"/>
    <property type="match status" value="1"/>
</dbReference>
<evidence type="ECO:0000256" key="8">
    <source>
        <dbReference type="SAM" id="Coils"/>
    </source>
</evidence>
<evidence type="ECO:0000256" key="7">
    <source>
        <dbReference type="HAMAP-Rule" id="MF_00945"/>
    </source>
</evidence>
<dbReference type="InterPro" id="IPR010213">
    <property type="entry name" value="TF_NusA"/>
</dbReference>
<dbReference type="InterPro" id="IPR009019">
    <property type="entry name" value="KH_sf_prok-type"/>
</dbReference>
<dbReference type="InterPro" id="IPR003029">
    <property type="entry name" value="S1_domain"/>
</dbReference>
<feature type="coiled-coil region" evidence="8">
    <location>
        <begin position="424"/>
        <end position="458"/>
    </location>
</feature>
<protein>
    <recommendedName>
        <fullName evidence="7">Transcription termination/antitermination protein NusA</fullName>
    </recommendedName>
</protein>
<evidence type="ECO:0000256" key="2">
    <source>
        <dbReference type="ARBA" id="ARBA00022490"/>
    </source>
</evidence>
<dbReference type="GO" id="GO:0003723">
    <property type="term" value="F:RNA binding"/>
    <property type="evidence" value="ECO:0007669"/>
    <property type="project" value="UniProtKB-UniRule"/>
</dbReference>
<organism evidence="10 11">
    <name type="scientific">Candidatus Portnoybacteria bacterium CG06_land_8_20_14_3_00_39_12</name>
    <dbReference type="NCBI Taxonomy" id="1974809"/>
    <lineage>
        <taxon>Bacteria</taxon>
        <taxon>Candidatus Portnoyibacteriota</taxon>
    </lineage>
</organism>
<keyword evidence="5 7" id="KW-0805">Transcription regulation</keyword>
<dbReference type="Pfam" id="PF26594">
    <property type="entry name" value="KH_NusA_2nd"/>
    <property type="match status" value="1"/>
</dbReference>
<name>A0A2M7AX24_9BACT</name>
<dbReference type="SMART" id="SM00316">
    <property type="entry name" value="S1"/>
    <property type="match status" value="1"/>
</dbReference>
<evidence type="ECO:0000256" key="4">
    <source>
        <dbReference type="ARBA" id="ARBA00022884"/>
    </source>
</evidence>
<dbReference type="Gene3D" id="3.30.300.20">
    <property type="match status" value="2"/>
</dbReference>
<evidence type="ECO:0000256" key="1">
    <source>
        <dbReference type="ARBA" id="ARBA00022472"/>
    </source>
</evidence>
<comment type="similarity">
    <text evidence="7">Belongs to the NusA family.</text>
</comment>
<comment type="caution">
    <text evidence="10">The sequence shown here is derived from an EMBL/GenBank/DDBJ whole genome shotgun (WGS) entry which is preliminary data.</text>
</comment>
<dbReference type="InterPro" id="IPR012340">
    <property type="entry name" value="NA-bd_OB-fold"/>
</dbReference>
<evidence type="ECO:0000313" key="10">
    <source>
        <dbReference type="EMBL" id="PIU75177.1"/>
    </source>
</evidence>
<dbReference type="EMBL" id="PEVY01000046">
    <property type="protein sequence ID" value="PIU75177.1"/>
    <property type="molecule type" value="Genomic_DNA"/>
</dbReference>
<evidence type="ECO:0000256" key="6">
    <source>
        <dbReference type="ARBA" id="ARBA00023163"/>
    </source>
</evidence>
<dbReference type="PROSITE" id="PS50126">
    <property type="entry name" value="S1"/>
    <property type="match status" value="1"/>
</dbReference>
<dbReference type="CDD" id="cd02134">
    <property type="entry name" value="KH-II_NusA_rpt1"/>
    <property type="match status" value="1"/>
</dbReference>
<dbReference type="Proteomes" id="UP000228775">
    <property type="component" value="Unassembled WGS sequence"/>
</dbReference>
<dbReference type="CDD" id="cd04455">
    <property type="entry name" value="S1_NusA"/>
    <property type="match status" value="1"/>
</dbReference>
<proteinExistence type="inferred from homology"/>
<dbReference type="SUPFAM" id="SSF54814">
    <property type="entry name" value="Prokaryotic type KH domain (KH-domain type II)"/>
    <property type="match status" value="2"/>
</dbReference>
<dbReference type="InterPro" id="IPR013735">
    <property type="entry name" value="TF_NusA_N"/>
</dbReference>
<dbReference type="GO" id="GO:0031564">
    <property type="term" value="P:transcription antitermination"/>
    <property type="evidence" value="ECO:0007669"/>
    <property type="project" value="UniProtKB-UniRule"/>
</dbReference>
<dbReference type="AlphaFoldDB" id="A0A2M7AX24"/>
<dbReference type="GO" id="GO:0006353">
    <property type="term" value="P:DNA-templated transcription termination"/>
    <property type="evidence" value="ECO:0007669"/>
    <property type="project" value="UniProtKB-UniRule"/>
</dbReference>
<dbReference type="Pfam" id="PF13184">
    <property type="entry name" value="KH_NusA_1st"/>
    <property type="match status" value="1"/>
</dbReference>
<dbReference type="InterPro" id="IPR058582">
    <property type="entry name" value="KH_NusA_2nd"/>
</dbReference>
<dbReference type="CDD" id="cd22529">
    <property type="entry name" value="KH-II_NusA_rpt2"/>
    <property type="match status" value="1"/>
</dbReference>
<dbReference type="Gene3D" id="2.40.50.140">
    <property type="entry name" value="Nucleic acid-binding proteins"/>
    <property type="match status" value="1"/>
</dbReference>
<evidence type="ECO:0000259" key="9">
    <source>
        <dbReference type="PROSITE" id="PS50126"/>
    </source>
</evidence>
<keyword evidence="3 7" id="KW-0889">Transcription antitermination</keyword>
<keyword evidence="6 7" id="KW-0804">Transcription</keyword>
<comment type="subcellular location">
    <subcellularLocation>
        <location evidence="7">Cytoplasm</location>
    </subcellularLocation>
</comment>
<comment type="subunit">
    <text evidence="7">Monomer. Binds directly to the core enzyme of the DNA-dependent RNA polymerase and to nascent RNA.</text>
</comment>
<dbReference type="InterPro" id="IPR015946">
    <property type="entry name" value="KH_dom-like_a/b"/>
</dbReference>
<keyword evidence="4 7" id="KW-0694">RNA-binding</keyword>
<dbReference type="HAMAP" id="MF_00945_B">
    <property type="entry name" value="NusA_B"/>
    <property type="match status" value="1"/>
</dbReference>
<dbReference type="NCBIfam" id="TIGR01953">
    <property type="entry name" value="NusA"/>
    <property type="match status" value="1"/>
</dbReference>
<dbReference type="PROSITE" id="PS50084">
    <property type="entry name" value="KH_TYPE_1"/>
    <property type="match status" value="1"/>
</dbReference>
<accession>A0A2M7AX24</accession>
<keyword evidence="1 7" id="KW-0806">Transcription termination</keyword>
<dbReference type="PANTHER" id="PTHR22648">
    <property type="entry name" value="TRANSCRIPTION TERMINATION FACTOR NUSA"/>
    <property type="match status" value="1"/>
</dbReference>
<reference evidence="11" key="1">
    <citation type="submission" date="2017-09" db="EMBL/GenBank/DDBJ databases">
        <title>Depth-based differentiation of microbial function through sediment-hosted aquifers and enrichment of novel symbionts in the deep terrestrial subsurface.</title>
        <authorList>
            <person name="Probst A.J."/>
            <person name="Ladd B."/>
            <person name="Jarett J.K."/>
            <person name="Geller-Mcgrath D.E."/>
            <person name="Sieber C.M.K."/>
            <person name="Emerson J.B."/>
            <person name="Anantharaman K."/>
            <person name="Thomas B.C."/>
            <person name="Malmstrom R."/>
            <person name="Stieglmeier M."/>
            <person name="Klingl A."/>
            <person name="Woyke T."/>
            <person name="Ryan C.M."/>
            <person name="Banfield J.F."/>
        </authorList>
    </citation>
    <scope>NUCLEOTIDE SEQUENCE [LARGE SCALE GENOMIC DNA]</scope>
</reference>
<dbReference type="InterPro" id="IPR030842">
    <property type="entry name" value="TF_NusA_bacterial"/>
</dbReference>
<keyword evidence="2 7" id="KW-0963">Cytoplasm</keyword>
<dbReference type="FunFam" id="3.30.300.20:FF:000002">
    <property type="entry name" value="Transcription termination/antitermination protein NusA"/>
    <property type="match status" value="1"/>
</dbReference>
<sequence>MMELKQFLSALEQICEEKGIPKEKVVETVEMALAAAYKKDYGKKGQIIRAKLDMETGLVKMWQAKLVVDQSMLKEEEVVSEVSETESGAEVASSSKPEAEVFVKKFNEPVEEDLAVEAEQKVRFNPERHIMVDEAQAENVKLKPGDEFEIPLEPHQDFGRIAAQTAKQVIIQRIREVERDVVYENFKEKEGQVLSGVVQRVEGDNIFFDLGKTTGVLFSDQKIPGENYYIGQRKRLYLVEVARESRGALIVLSRNHPKLVSKLFEFEVPEIASETVVIKFIAREAGSRTKIAVVSTKAEIDPIGACVGQRGTRVQAVINELGGEKIDIILYDVDPVKYISHALSPGKVIEVKITDDKRQEAQAIVAEDQLSLAIGKAGQNVRLAAKLTGWRIDIVKYQIEEPKQEERAKDDVVESTEVDVGKKVVKKKKTKKSKEKEVEEVKEKIEEVVEIDQNTEQKTNNKAKGEGIIKKLKLKIKSKKVKAEN</sequence>
<evidence type="ECO:0000256" key="5">
    <source>
        <dbReference type="ARBA" id="ARBA00023015"/>
    </source>
</evidence>
<comment type="function">
    <text evidence="7">Participates in both transcription termination and antitermination.</text>
</comment>